<dbReference type="PANTHER" id="PTHR14969">
    <property type="entry name" value="SPHINGOSINE-1-PHOSPHATE PHOSPHOHYDROLASE"/>
    <property type="match status" value="1"/>
</dbReference>
<feature type="domain" description="Phosphatidic acid phosphatase type 2/haloperoxidase" evidence="2">
    <location>
        <begin position="55"/>
        <end position="162"/>
    </location>
</feature>
<dbReference type="SMART" id="SM00014">
    <property type="entry name" value="acidPPc"/>
    <property type="match status" value="1"/>
</dbReference>
<dbReference type="Pfam" id="PF01569">
    <property type="entry name" value="PAP2"/>
    <property type="match status" value="1"/>
</dbReference>
<dbReference type="STRING" id="1123303.GCA_000372425_00713"/>
<dbReference type="KEGG" id="sfer:NCTC12278_01190"/>
<dbReference type="Proteomes" id="UP000249495">
    <property type="component" value="Chromosome 1"/>
</dbReference>
<dbReference type="EC" id="3.6.1.27" evidence="3"/>
<feature type="transmembrane region" description="Helical" evidence="1">
    <location>
        <begin position="31"/>
        <end position="48"/>
    </location>
</feature>
<accession>A0A2X3VMH5</accession>
<proteinExistence type="predicted"/>
<dbReference type="OrthoDB" id="9789113at2"/>
<evidence type="ECO:0000313" key="4">
    <source>
        <dbReference type="Proteomes" id="UP000249495"/>
    </source>
</evidence>
<dbReference type="SUPFAM" id="SSF48317">
    <property type="entry name" value="Acid phosphatase/Vanadium-dependent haloperoxidase"/>
    <property type="match status" value="1"/>
</dbReference>
<dbReference type="GO" id="GO:0050380">
    <property type="term" value="F:undecaprenyl-diphosphatase activity"/>
    <property type="evidence" value="ECO:0007669"/>
    <property type="project" value="UniProtKB-EC"/>
</dbReference>
<feature type="transmembrane region" description="Helical" evidence="1">
    <location>
        <begin position="147"/>
        <end position="164"/>
    </location>
</feature>
<keyword evidence="1" id="KW-0472">Membrane</keyword>
<keyword evidence="1" id="KW-0812">Transmembrane</keyword>
<reference evidence="3 4" key="1">
    <citation type="submission" date="2018-06" db="EMBL/GenBank/DDBJ databases">
        <authorList>
            <consortium name="Pathogen Informatics"/>
            <person name="Doyle S."/>
        </authorList>
    </citation>
    <scope>NUCLEOTIDE SEQUENCE [LARGE SCALE GENOMIC DNA]</scope>
    <source>
        <strain evidence="3 4">NCTC12278</strain>
    </source>
</reference>
<keyword evidence="4" id="KW-1185">Reference proteome</keyword>
<dbReference type="AlphaFoldDB" id="A0A2X3VMH5"/>
<gene>
    <name evidence="3" type="primary">bcrC_1</name>
    <name evidence="3" type="ORF">NCTC12278_01190</name>
</gene>
<evidence type="ECO:0000256" key="1">
    <source>
        <dbReference type="SAM" id="Phobius"/>
    </source>
</evidence>
<dbReference type="EMBL" id="LS483343">
    <property type="protein sequence ID" value="SQF40618.1"/>
    <property type="molecule type" value="Genomic_DNA"/>
</dbReference>
<dbReference type="PANTHER" id="PTHR14969:SF13">
    <property type="entry name" value="AT30094P"/>
    <property type="match status" value="1"/>
</dbReference>
<dbReference type="Gene3D" id="1.20.144.10">
    <property type="entry name" value="Phosphatidic acid phosphatase type 2/haloperoxidase"/>
    <property type="match status" value="1"/>
</dbReference>
<organism evidence="3 4">
    <name type="scientific">Streptococcus ferus</name>
    <dbReference type="NCBI Taxonomy" id="1345"/>
    <lineage>
        <taxon>Bacteria</taxon>
        <taxon>Bacillati</taxon>
        <taxon>Bacillota</taxon>
        <taxon>Bacilli</taxon>
        <taxon>Lactobacillales</taxon>
        <taxon>Streptococcaceae</taxon>
        <taxon>Streptococcus</taxon>
    </lineage>
</organism>
<feature type="transmembrane region" description="Helical" evidence="1">
    <location>
        <begin position="119"/>
        <end position="141"/>
    </location>
</feature>
<evidence type="ECO:0000313" key="3">
    <source>
        <dbReference type="EMBL" id="SQF40618.1"/>
    </source>
</evidence>
<dbReference type="EC" id="3.1.3.27" evidence="3"/>
<keyword evidence="3" id="KW-0378">Hydrolase</keyword>
<dbReference type="GO" id="GO:0008962">
    <property type="term" value="F:phosphatidylglycerophosphatase activity"/>
    <property type="evidence" value="ECO:0007669"/>
    <property type="project" value="UniProtKB-EC"/>
</dbReference>
<name>A0A2X3VMH5_9STRE</name>
<dbReference type="InterPro" id="IPR000326">
    <property type="entry name" value="PAP2/HPO"/>
</dbReference>
<keyword evidence="1" id="KW-1133">Transmembrane helix</keyword>
<protein>
    <submittedName>
        <fullName evidence="3">Lipid phosphate phosphohydrolase 2 family protein</fullName>
        <ecNumber evidence="3">3.1.3.27</ecNumber>
        <ecNumber evidence="3">3.6.1.27</ecNumber>
    </submittedName>
</protein>
<feature type="transmembrane region" description="Helical" evidence="1">
    <location>
        <begin position="54"/>
        <end position="71"/>
    </location>
</feature>
<sequence>MENYDLFYNRLMKTLKTYPFAIALIKSANRLISKLMAAVYLILLAYLFFNQKNWFPFLLFPGVSFCLMTILRKVLNQPRPYETWAIEPLILKETRGHSMPSRHVFSATLISICVLRVHLLLGLCLLVLSAFLGFCRIAAGLHYPKDVLVGFFLGLFSGCLLFAFPF</sequence>
<dbReference type="CDD" id="cd01610">
    <property type="entry name" value="PAP2_like"/>
    <property type="match status" value="1"/>
</dbReference>
<evidence type="ECO:0000259" key="2">
    <source>
        <dbReference type="SMART" id="SM00014"/>
    </source>
</evidence>
<dbReference type="InterPro" id="IPR036938">
    <property type="entry name" value="PAP2/HPO_sf"/>
</dbReference>